<dbReference type="EMBL" id="BEGY01000171">
    <property type="protein sequence ID" value="GAX85484.1"/>
    <property type="molecule type" value="Genomic_DNA"/>
</dbReference>
<organism evidence="1 2">
    <name type="scientific">Chlamydomonas eustigma</name>
    <dbReference type="NCBI Taxonomy" id="1157962"/>
    <lineage>
        <taxon>Eukaryota</taxon>
        <taxon>Viridiplantae</taxon>
        <taxon>Chlorophyta</taxon>
        <taxon>core chlorophytes</taxon>
        <taxon>Chlorophyceae</taxon>
        <taxon>CS clade</taxon>
        <taxon>Chlamydomonadales</taxon>
        <taxon>Chlamydomonadaceae</taxon>
        <taxon>Chlamydomonas</taxon>
    </lineage>
</organism>
<protein>
    <submittedName>
        <fullName evidence="1">Uncharacterized protein</fullName>
    </submittedName>
</protein>
<reference evidence="1 2" key="1">
    <citation type="submission" date="2017-08" db="EMBL/GenBank/DDBJ databases">
        <title>Acidophilic green algal genome provides insights into adaptation to an acidic environment.</title>
        <authorList>
            <person name="Hirooka S."/>
            <person name="Hirose Y."/>
            <person name="Kanesaki Y."/>
            <person name="Higuchi S."/>
            <person name="Fujiwara T."/>
            <person name="Onuma R."/>
            <person name="Era A."/>
            <person name="Ohbayashi R."/>
            <person name="Uzuka A."/>
            <person name="Nozaki H."/>
            <person name="Yoshikawa H."/>
            <person name="Miyagishima S.Y."/>
        </authorList>
    </citation>
    <scope>NUCLEOTIDE SEQUENCE [LARGE SCALE GENOMIC DNA]</scope>
    <source>
        <strain evidence="1 2">NIES-2499</strain>
    </source>
</reference>
<comment type="caution">
    <text evidence="1">The sequence shown here is derived from an EMBL/GenBank/DDBJ whole genome shotgun (WGS) entry which is preliminary data.</text>
</comment>
<dbReference type="AlphaFoldDB" id="A0A250XQZ8"/>
<name>A0A250XQZ8_9CHLO</name>
<evidence type="ECO:0000313" key="1">
    <source>
        <dbReference type="EMBL" id="GAX85484.1"/>
    </source>
</evidence>
<gene>
    <name evidence="1" type="ORF">CEUSTIGMA_g12900.t1</name>
</gene>
<proteinExistence type="predicted"/>
<keyword evidence="2" id="KW-1185">Reference proteome</keyword>
<evidence type="ECO:0000313" key="2">
    <source>
        <dbReference type="Proteomes" id="UP000232323"/>
    </source>
</evidence>
<dbReference type="Proteomes" id="UP000232323">
    <property type="component" value="Unassembled WGS sequence"/>
</dbReference>
<accession>A0A250XQZ8</accession>
<sequence length="234" mass="25491">MSSLDLAVSARRLADPVKASLPNPHKTCKAHYTCLHPGCPHSGSARLGLFRTPALLLKHCLKCHPDTDFLLSVVKELSRDIHGMTYTQVAMPSAEALNGREADSLDLTAHDLELLLPVFQALTELPGMDRSFKCCAYCLIIHLGACTPHICNESAVVIPPASTASNNRQPITLPRVPVYILSSDHISDPSGWKYHKEVEHKDVAAYYNGAAVADQAELWGNLPFSSEGQLNDES</sequence>